<dbReference type="EMBL" id="JEMT01028401">
    <property type="protein sequence ID" value="EXX54898.1"/>
    <property type="molecule type" value="Genomic_DNA"/>
</dbReference>
<reference evidence="1 2" key="1">
    <citation type="submission" date="2014-02" db="EMBL/GenBank/DDBJ databases">
        <title>Single nucleus genome sequencing reveals high similarity among nuclei of an endomycorrhizal fungus.</title>
        <authorList>
            <person name="Lin K."/>
            <person name="Geurts R."/>
            <person name="Zhang Z."/>
            <person name="Limpens E."/>
            <person name="Saunders D.G."/>
            <person name="Mu D."/>
            <person name="Pang E."/>
            <person name="Cao H."/>
            <person name="Cha H."/>
            <person name="Lin T."/>
            <person name="Zhou Q."/>
            <person name="Shang Y."/>
            <person name="Li Y."/>
            <person name="Ivanov S."/>
            <person name="Sharma T."/>
            <person name="Velzen R.V."/>
            <person name="Ruijter N.D."/>
            <person name="Aanen D.K."/>
            <person name="Win J."/>
            <person name="Kamoun S."/>
            <person name="Bisseling T."/>
            <person name="Huang S."/>
        </authorList>
    </citation>
    <scope>NUCLEOTIDE SEQUENCE [LARGE SCALE GENOMIC DNA]</scope>
    <source>
        <strain evidence="2">DAOM197198w</strain>
    </source>
</reference>
<dbReference type="Proteomes" id="UP000022910">
    <property type="component" value="Unassembled WGS sequence"/>
</dbReference>
<accession>A0A015LJB8</accession>
<proteinExistence type="predicted"/>
<dbReference type="HOGENOM" id="CLU_2307502_0_0_1"/>
<dbReference type="OrthoDB" id="2444861at2759"/>
<evidence type="ECO:0000313" key="2">
    <source>
        <dbReference type="Proteomes" id="UP000022910"/>
    </source>
</evidence>
<comment type="caution">
    <text evidence="1">The sequence shown here is derived from an EMBL/GenBank/DDBJ whole genome shotgun (WGS) entry which is preliminary data.</text>
</comment>
<gene>
    <name evidence="1" type="ORF">RirG_230320</name>
</gene>
<protein>
    <submittedName>
        <fullName evidence="1">Uncharacterized protein</fullName>
    </submittedName>
</protein>
<keyword evidence="2" id="KW-1185">Reference proteome</keyword>
<dbReference type="AlphaFoldDB" id="A0A015LJB8"/>
<name>A0A015LJB8_RHIIW</name>
<organism evidence="1 2">
    <name type="scientific">Rhizophagus irregularis (strain DAOM 197198w)</name>
    <name type="common">Glomus intraradices</name>
    <dbReference type="NCBI Taxonomy" id="1432141"/>
    <lineage>
        <taxon>Eukaryota</taxon>
        <taxon>Fungi</taxon>
        <taxon>Fungi incertae sedis</taxon>
        <taxon>Mucoromycota</taxon>
        <taxon>Glomeromycotina</taxon>
        <taxon>Glomeromycetes</taxon>
        <taxon>Glomerales</taxon>
        <taxon>Glomeraceae</taxon>
        <taxon>Rhizophagus</taxon>
    </lineage>
</organism>
<sequence>MKLRCGEQTSNSYEKLKELLNIGGRSTLRLDRKGLLKSLGTELLVQEDGVLSTRGKRKGDLNKERPYPRPRFRVQASYPRPTLNMIVLISRKYTIYTRNI</sequence>
<evidence type="ECO:0000313" key="1">
    <source>
        <dbReference type="EMBL" id="EXX54898.1"/>
    </source>
</evidence>